<keyword evidence="4" id="KW-1185">Reference proteome</keyword>
<organism evidence="3 4">
    <name type="scientific">Turicibacter faecis</name>
    <dbReference type="NCBI Taxonomy" id="2963365"/>
    <lineage>
        <taxon>Bacteria</taxon>
        <taxon>Bacillati</taxon>
        <taxon>Bacillota</taxon>
        <taxon>Erysipelotrichia</taxon>
        <taxon>Erysipelotrichales</taxon>
        <taxon>Turicibacteraceae</taxon>
        <taxon>Turicibacter</taxon>
    </lineage>
</organism>
<evidence type="ECO:0000259" key="2">
    <source>
        <dbReference type="PROSITE" id="PS50943"/>
    </source>
</evidence>
<dbReference type="SUPFAM" id="SSF47413">
    <property type="entry name" value="lambda repressor-like DNA-binding domains"/>
    <property type="match status" value="1"/>
</dbReference>
<dbReference type="Gene3D" id="1.10.260.40">
    <property type="entry name" value="lambda repressor-like DNA-binding domains"/>
    <property type="match status" value="1"/>
</dbReference>
<accession>A0ABM8IL71</accession>
<evidence type="ECO:0000256" key="1">
    <source>
        <dbReference type="ARBA" id="ARBA00023125"/>
    </source>
</evidence>
<dbReference type="PANTHER" id="PTHR46558">
    <property type="entry name" value="TRACRIPTIONAL REGULATORY PROTEIN-RELATED-RELATED"/>
    <property type="match status" value="1"/>
</dbReference>
<protein>
    <submittedName>
        <fullName evidence="3">Transcriptional regulator</fullName>
    </submittedName>
</protein>
<reference evidence="3" key="1">
    <citation type="journal article" date="2024" name="Int. J. Syst. Evol. Microbiol.">
        <title>Turicibacter faecis sp. nov., isolated from faeces of heart failure mouse model.</title>
        <authorList>
            <person name="Imamura Y."/>
            <person name="Motooka D."/>
            <person name="Nakajima Y."/>
            <person name="Ito S."/>
            <person name="Kitakaze M."/>
            <person name="Iida T."/>
            <person name="Nakamura S."/>
        </authorList>
    </citation>
    <scope>NUCLEOTIDE SEQUENCE</scope>
    <source>
        <strain evidence="3">TC023</strain>
    </source>
</reference>
<sequence length="355" mass="41356">MNLKIGEVIYRLRKEHHLTQEQLAQAIGVSVPAVSKWETGTTYPDITLLPKIAQFFECSIDELMAYEQKLTPQQINQWVVECKELANKRLFGEMIEKCTGYLRQYPKSNELKLAIASFYLMEKGFAPKDILDDLSKQVISLLEEVASGTDASLMNQANYLLAGIYIQNQEDEKAEKILLQMPRLTFHPDDLLIAIYLQRKENKEVKQRIQRRLFNHLSSIRITLGHYRQFCVKQNQSLMTERLLQIEGALIELFELEALFRVSYTLEKIIFFSRQHREEEVMSQLTKIIDQLEHTTMKMPTPLFGELELNESLQSERFPGLLLQLIVTDPTFEGIRSRKEYPELIKRLEGILQAD</sequence>
<dbReference type="SMART" id="SM00530">
    <property type="entry name" value="HTH_XRE"/>
    <property type="match status" value="1"/>
</dbReference>
<dbReference type="RefSeq" id="WP_161831494.1">
    <property type="nucleotide sequence ID" value="NZ_AP028127.1"/>
</dbReference>
<dbReference type="CDD" id="cd00093">
    <property type="entry name" value="HTH_XRE"/>
    <property type="match status" value="1"/>
</dbReference>
<evidence type="ECO:0000313" key="4">
    <source>
        <dbReference type="Proteomes" id="UP001432099"/>
    </source>
</evidence>
<keyword evidence="1" id="KW-0238">DNA-binding</keyword>
<dbReference type="PANTHER" id="PTHR46558:SF11">
    <property type="entry name" value="HTH-TYPE TRANSCRIPTIONAL REGULATOR XRE"/>
    <property type="match status" value="1"/>
</dbReference>
<proteinExistence type="predicted"/>
<dbReference type="InterPro" id="IPR010982">
    <property type="entry name" value="Lambda_DNA-bd_dom_sf"/>
</dbReference>
<name>A0ABM8IL71_9FIRM</name>
<dbReference type="InterPro" id="IPR001387">
    <property type="entry name" value="Cro/C1-type_HTH"/>
</dbReference>
<feature type="domain" description="HTH cro/C1-type" evidence="2">
    <location>
        <begin position="9"/>
        <end position="63"/>
    </location>
</feature>
<dbReference type="Pfam" id="PF01381">
    <property type="entry name" value="HTH_3"/>
    <property type="match status" value="1"/>
</dbReference>
<evidence type="ECO:0000313" key="3">
    <source>
        <dbReference type="EMBL" id="BEH92026.1"/>
    </source>
</evidence>
<dbReference type="PROSITE" id="PS50943">
    <property type="entry name" value="HTH_CROC1"/>
    <property type="match status" value="1"/>
</dbReference>
<gene>
    <name evidence="3" type="ORF">T23_21280</name>
</gene>
<dbReference type="Proteomes" id="UP001432099">
    <property type="component" value="Chromosome"/>
</dbReference>
<dbReference type="EMBL" id="AP028127">
    <property type="protein sequence ID" value="BEH92026.1"/>
    <property type="molecule type" value="Genomic_DNA"/>
</dbReference>